<protein>
    <submittedName>
        <fullName evidence="4">Uncharacterized protein</fullName>
    </submittedName>
</protein>
<evidence type="ECO:0000259" key="2">
    <source>
        <dbReference type="Pfam" id="PF20272"/>
    </source>
</evidence>
<dbReference type="InterPro" id="IPR046891">
    <property type="entry name" value="E2-ntca"/>
</dbReference>
<dbReference type="Pfam" id="PF20272">
    <property type="entry name" value="E2-Crich"/>
    <property type="match status" value="1"/>
</dbReference>
<proteinExistence type="predicted"/>
<evidence type="ECO:0000313" key="5">
    <source>
        <dbReference type="Proteomes" id="UP000061010"/>
    </source>
</evidence>
<feature type="compositionally biased region" description="Basic residues" evidence="1">
    <location>
        <begin position="270"/>
        <end position="285"/>
    </location>
</feature>
<evidence type="ECO:0000313" key="4">
    <source>
        <dbReference type="EMBL" id="ALJ26911.1"/>
    </source>
</evidence>
<evidence type="ECO:0000256" key="1">
    <source>
        <dbReference type="SAM" id="MobiDB-lite"/>
    </source>
</evidence>
<sequence length="285" mass="31375">MPSSSLAYLDKVASEFGVTSSSATSPAKVVISVPRAGGDRHDFALELSATGSAVSAREEPPVRLPVFCPDRHINEDGSFCLGWGSTAAPAVVDEESARAWWTAVVRFLQLQLTANELGVWTNGANDWAHGEAASHQALAEAAADSLGARFRDDLRAGKFAVIREPHHRGARLELRREGNHIARVAIGPPARLKDSRVPCPCDQPAGMTVDACRDHADHLIGFTVDLWRWRKSEDQFLRELAKRGIPCCGTLKNCKLRDVIAREKASTMKKDRHARRHKPRRRPKL</sequence>
<name>A0A0S1AVT5_9GAMM</name>
<reference evidence="4 5" key="1">
    <citation type="journal article" date="2015" name="Genome Announc.">
        <title>Complete Genome Sequencing of Stenotrophomonas acidaminiphila ZAC14D2_NAIMI4_2, a Multidrug-Resistant Strain Isolated from Sediments of a Polluted River in Mexico, Uncovers New Antibiotic Resistance Genes and a Novel Class-II Lasso Peptide Biosynthesis Gene Cluster.</title>
        <authorList>
            <person name="Vinuesa P."/>
            <person name="Ochoa-Sanchez L.E."/>
        </authorList>
    </citation>
    <scope>NUCLEOTIDE SEQUENCE [LARGE SCALE GENOMIC DNA]</scope>
    <source>
        <strain evidence="4 5">ZAC14D2_NAIMI4_2</strain>
    </source>
</reference>
<gene>
    <name evidence="4" type="ORF">AOT14_04630</name>
</gene>
<evidence type="ECO:0000259" key="3">
    <source>
        <dbReference type="Pfam" id="PF20298"/>
    </source>
</evidence>
<dbReference type="KEGG" id="sacz:AOT14_04630"/>
<feature type="domain" description="Cysteine-rich" evidence="2">
    <location>
        <begin position="128"/>
        <end position="256"/>
    </location>
</feature>
<dbReference type="PATRIC" id="fig|128780.6.peg.473"/>
<organism evidence="4 5">
    <name type="scientific">Stenotrophomonas acidaminiphila</name>
    <dbReference type="NCBI Taxonomy" id="128780"/>
    <lineage>
        <taxon>Bacteria</taxon>
        <taxon>Pseudomonadati</taxon>
        <taxon>Pseudomonadota</taxon>
        <taxon>Gammaproteobacteria</taxon>
        <taxon>Lysobacterales</taxon>
        <taxon>Lysobacteraceae</taxon>
        <taxon>Stenotrophomonas</taxon>
    </lineage>
</organism>
<keyword evidence="5" id="KW-1185">Reference proteome</keyword>
<dbReference type="EMBL" id="CP012900">
    <property type="protein sequence ID" value="ALJ26911.1"/>
    <property type="molecule type" value="Genomic_DNA"/>
</dbReference>
<dbReference type="AlphaFoldDB" id="A0A0S1AVT5"/>
<feature type="domain" description="Prokaryotic E2" evidence="3">
    <location>
        <begin position="30"/>
        <end position="121"/>
    </location>
</feature>
<dbReference type="Proteomes" id="UP000061010">
    <property type="component" value="Chromosome"/>
</dbReference>
<dbReference type="Pfam" id="PF20298">
    <property type="entry name" value="E2-ntca"/>
    <property type="match status" value="1"/>
</dbReference>
<dbReference type="InterPro" id="IPR046892">
    <property type="entry name" value="E2-Crich"/>
</dbReference>
<accession>A0A0S1AVT5</accession>
<feature type="region of interest" description="Disordered" evidence="1">
    <location>
        <begin position="265"/>
        <end position="285"/>
    </location>
</feature>